<dbReference type="Proteomes" id="UP001370348">
    <property type="component" value="Chromosome"/>
</dbReference>
<keyword evidence="2" id="KW-0812">Transmembrane</keyword>
<reference evidence="3 4" key="1">
    <citation type="submission" date="2021-12" db="EMBL/GenBank/DDBJ databases">
        <title>Discovery of the Pendulisporaceae a myxobacterial family with distinct sporulation behavior and unique specialized metabolism.</title>
        <authorList>
            <person name="Garcia R."/>
            <person name="Popoff A."/>
            <person name="Bader C.D."/>
            <person name="Loehr J."/>
            <person name="Walesch S."/>
            <person name="Walt C."/>
            <person name="Boldt J."/>
            <person name="Bunk B."/>
            <person name="Haeckl F.J.F.P.J."/>
            <person name="Gunesch A.P."/>
            <person name="Birkelbach J."/>
            <person name="Nuebel U."/>
            <person name="Pietschmann T."/>
            <person name="Bach T."/>
            <person name="Mueller R."/>
        </authorList>
    </citation>
    <scope>NUCLEOTIDE SEQUENCE [LARGE SCALE GENOMIC DNA]</scope>
    <source>
        <strain evidence="3 4">MSr11954</strain>
    </source>
</reference>
<accession>A0ABZ2LYU5</accession>
<dbReference type="RefSeq" id="WP_394824651.1">
    <property type="nucleotide sequence ID" value="NZ_CP089984.1"/>
</dbReference>
<evidence type="ECO:0000256" key="1">
    <source>
        <dbReference type="SAM" id="MobiDB-lite"/>
    </source>
</evidence>
<keyword evidence="2" id="KW-0472">Membrane</keyword>
<feature type="compositionally biased region" description="Low complexity" evidence="1">
    <location>
        <begin position="71"/>
        <end position="94"/>
    </location>
</feature>
<gene>
    <name evidence="3" type="ORF">LZC94_45320</name>
</gene>
<keyword evidence="2" id="KW-1133">Transmembrane helix</keyword>
<name>A0ABZ2LYU5_9BACT</name>
<evidence type="ECO:0000313" key="3">
    <source>
        <dbReference type="EMBL" id="WXB15028.1"/>
    </source>
</evidence>
<sequence>MAMFDYVLRPEARSWRGAFAGALRPIIVLGALIAFMIALASNRPKPVKQGPTEVRFAVPLPSGSPGDFKLPARPTPAKAAASAAGAEQGGAAVK</sequence>
<protein>
    <recommendedName>
        <fullName evidence="5">SPOR domain-containing protein</fullName>
    </recommendedName>
</protein>
<dbReference type="EMBL" id="CP089984">
    <property type="protein sequence ID" value="WXB15028.1"/>
    <property type="molecule type" value="Genomic_DNA"/>
</dbReference>
<organism evidence="3 4">
    <name type="scientific">Pendulispora albinea</name>
    <dbReference type="NCBI Taxonomy" id="2741071"/>
    <lineage>
        <taxon>Bacteria</taxon>
        <taxon>Pseudomonadati</taxon>
        <taxon>Myxococcota</taxon>
        <taxon>Myxococcia</taxon>
        <taxon>Myxococcales</taxon>
        <taxon>Sorangiineae</taxon>
        <taxon>Pendulisporaceae</taxon>
        <taxon>Pendulispora</taxon>
    </lineage>
</organism>
<evidence type="ECO:0008006" key="5">
    <source>
        <dbReference type="Google" id="ProtNLM"/>
    </source>
</evidence>
<keyword evidence="4" id="KW-1185">Reference proteome</keyword>
<proteinExistence type="predicted"/>
<feature type="region of interest" description="Disordered" evidence="1">
    <location>
        <begin position="60"/>
        <end position="94"/>
    </location>
</feature>
<evidence type="ECO:0000313" key="4">
    <source>
        <dbReference type="Proteomes" id="UP001370348"/>
    </source>
</evidence>
<evidence type="ECO:0000256" key="2">
    <source>
        <dbReference type="SAM" id="Phobius"/>
    </source>
</evidence>
<feature type="transmembrane region" description="Helical" evidence="2">
    <location>
        <begin position="20"/>
        <end position="40"/>
    </location>
</feature>